<dbReference type="Proteomes" id="UP001209074">
    <property type="component" value="Unassembled WGS sequence"/>
</dbReference>
<gene>
    <name evidence="1" type="ORF">ONT05_07150</name>
</gene>
<accession>A0AAW5TXK0</accession>
<organism evidence="1 2">
    <name type="scientific">Segatella copri</name>
    <dbReference type="NCBI Taxonomy" id="165179"/>
    <lineage>
        <taxon>Bacteria</taxon>
        <taxon>Pseudomonadati</taxon>
        <taxon>Bacteroidota</taxon>
        <taxon>Bacteroidia</taxon>
        <taxon>Bacteroidales</taxon>
        <taxon>Prevotellaceae</taxon>
        <taxon>Segatella</taxon>
    </lineage>
</organism>
<protein>
    <submittedName>
        <fullName evidence="1">Uncharacterized protein</fullName>
    </submittedName>
</protein>
<reference evidence="1" key="1">
    <citation type="submission" date="2022-11" db="EMBL/GenBank/DDBJ databases">
        <title>Genomic repertoires linked with pathogenic potency of arthritogenic Prevotella copri isolated from the gut of rheumatoid arthritis patients.</title>
        <authorList>
            <person name="Nii T."/>
            <person name="Maeda Y."/>
            <person name="Motooka D."/>
            <person name="Naito M."/>
            <person name="Matsumoto Y."/>
            <person name="Ogawa T."/>
            <person name="Oguro-Igashira E."/>
            <person name="Kishikawa T."/>
            <person name="Yamashita M."/>
            <person name="Koizumi S."/>
            <person name="Kurakawa T."/>
            <person name="Okumura R."/>
            <person name="Kayama H."/>
            <person name="Murakami M."/>
            <person name="Sakaguchi T."/>
            <person name="Das B."/>
            <person name="Nakamura S."/>
            <person name="Okada Y."/>
            <person name="Kumanogoh A."/>
            <person name="Takeda K."/>
        </authorList>
    </citation>
    <scope>NUCLEOTIDE SEQUENCE</scope>
    <source>
        <strain evidence="1">N016-13</strain>
    </source>
</reference>
<proteinExistence type="predicted"/>
<dbReference type="RefSeq" id="WP_264959815.1">
    <property type="nucleotide sequence ID" value="NZ_JAPDUQ010000002.1"/>
</dbReference>
<dbReference type="AlphaFoldDB" id="A0AAW5TXK0"/>
<sequence>MTLENMFQSIIVDDRMERLNSAIEKVYGVHAVGAVYSENEELIQYTES</sequence>
<evidence type="ECO:0000313" key="2">
    <source>
        <dbReference type="Proteomes" id="UP001209074"/>
    </source>
</evidence>
<dbReference type="EMBL" id="JAPDUS010000010">
    <property type="protein sequence ID" value="MCW4093332.1"/>
    <property type="molecule type" value="Genomic_DNA"/>
</dbReference>
<comment type="caution">
    <text evidence="1">The sequence shown here is derived from an EMBL/GenBank/DDBJ whole genome shotgun (WGS) entry which is preliminary data.</text>
</comment>
<evidence type="ECO:0000313" key="1">
    <source>
        <dbReference type="EMBL" id="MCW4093332.1"/>
    </source>
</evidence>
<name>A0AAW5TXK0_9BACT</name>